<comment type="caution">
    <text evidence="3">The sequence shown here is derived from an EMBL/GenBank/DDBJ whole genome shotgun (WGS) entry which is preliminary data.</text>
</comment>
<gene>
    <name evidence="3" type="ORF">Megvenef_01245</name>
</gene>
<evidence type="ECO:0000256" key="2">
    <source>
        <dbReference type="SAM" id="MobiDB-lite"/>
    </source>
</evidence>
<keyword evidence="1" id="KW-0175">Coiled coil</keyword>
<keyword evidence="4" id="KW-1185">Reference proteome</keyword>
<feature type="compositionally biased region" description="Basic and acidic residues" evidence="2">
    <location>
        <begin position="35"/>
        <end position="51"/>
    </location>
</feature>
<evidence type="ECO:0000313" key="4">
    <source>
        <dbReference type="Proteomes" id="UP001291687"/>
    </source>
</evidence>
<organism evidence="3 4">
    <name type="scientific">Candidatus Megaera venefica</name>
    <dbReference type="NCBI Taxonomy" id="2055910"/>
    <lineage>
        <taxon>Bacteria</taxon>
        <taxon>Pseudomonadati</taxon>
        <taxon>Pseudomonadota</taxon>
        <taxon>Alphaproteobacteria</taxon>
        <taxon>Rickettsiales</taxon>
        <taxon>Rickettsiaceae</taxon>
        <taxon>Candidatus Megaera</taxon>
    </lineage>
</organism>
<proteinExistence type="predicted"/>
<dbReference type="Proteomes" id="UP001291687">
    <property type="component" value="Unassembled WGS sequence"/>
</dbReference>
<reference evidence="3 4" key="1">
    <citation type="submission" date="2023-03" db="EMBL/GenBank/DDBJ databases">
        <title>Host association and intracellularity evolved multiple times independently in the Rickettsiales.</title>
        <authorList>
            <person name="Castelli M."/>
            <person name="Nardi T."/>
            <person name="Gammuto L."/>
            <person name="Bellinzona G."/>
            <person name="Sabaneyeva E."/>
            <person name="Potekhin A."/>
            <person name="Serra V."/>
            <person name="Petroni G."/>
            <person name="Sassera D."/>
        </authorList>
    </citation>
    <scope>NUCLEOTIDE SEQUENCE [LARGE SCALE GENOMIC DNA]</scope>
    <source>
        <strain evidence="3 4">Sr 2-6</strain>
    </source>
</reference>
<protein>
    <submittedName>
        <fullName evidence="3">Tetratricopeptide domain-contaning protein</fullName>
    </submittedName>
</protein>
<sequence length="658" mass="72916">MSKKMMTPKELGEKRKEDAAKRLSSKSTKEVIPQKLEEKRAEVPSKKEMTAEEFSAKRTEIAIKLITDSIETPNARQLEKVILEISSIGLPKIVNFTNSFIAQYPDPIFQNQIFDIVLRKIEVSSPTKELNTLKSEILFAKAKAIMAINSTEERTQIKLENATEALKLLEKANALQNHDITTLIESTTKTLITTHPDLLEAFDLAKYSVEFRKANLETNHPSILEAYITAAQVGHIIDDRSIKIEAMQHADIAYNMALQLGNKAYAATALKFLASIYKSFGDIQKTELLLAQSISLEDIVVKKIEKSKEPLPIKSSDSFEIIRTHGVSDDLTLTIKQKIQESVLNYVYAAATQGKWINKLASIEYGVSGYLDEKFLSKVLGHTLNTPENVDTALMLCFEAINLGIMRNPIKNPLCGVAFVQQYPKLISTILDKHPEYFVDGHILKATLLKASNYALDLLGQEVVVNGSYNAYLETVMMPIIAHRLSPGVLEPVSNLIKAGKWDLSTQNQLLAYASEVYLTGIGSISTSTLGQNLSTLNDSLNISRILIFKEILDAITLSGSKNYAPVEIFAKAYTDVIKRILADHPDYITNHHIIDICQQALVVPPILEVIDHAQVKSEAPVLVKDKLAVKAPTVDDLTQVNVDVHLLGGDEGELIGS</sequence>
<accession>A0ABU5NDQ0</accession>
<feature type="coiled-coil region" evidence="1">
    <location>
        <begin position="152"/>
        <end position="179"/>
    </location>
</feature>
<evidence type="ECO:0000256" key="1">
    <source>
        <dbReference type="SAM" id="Coils"/>
    </source>
</evidence>
<feature type="region of interest" description="Disordered" evidence="2">
    <location>
        <begin position="1"/>
        <end position="51"/>
    </location>
</feature>
<feature type="compositionally biased region" description="Basic and acidic residues" evidence="2">
    <location>
        <begin position="10"/>
        <end position="21"/>
    </location>
</feature>
<evidence type="ECO:0000313" key="3">
    <source>
        <dbReference type="EMBL" id="MEA0971270.1"/>
    </source>
</evidence>
<dbReference type="RefSeq" id="WP_322777173.1">
    <property type="nucleotide sequence ID" value="NZ_JARJFB010000104.1"/>
</dbReference>
<name>A0ABU5NDQ0_9RICK</name>
<dbReference type="EMBL" id="JARJFB010000104">
    <property type="protein sequence ID" value="MEA0971270.1"/>
    <property type="molecule type" value="Genomic_DNA"/>
</dbReference>